<protein>
    <submittedName>
        <fullName evidence="1">Uncharacterized protein</fullName>
    </submittedName>
</protein>
<dbReference type="AlphaFoldDB" id="A0A8R1ERJ5"/>
<dbReference type="EnsemblMetazoa" id="CJA38995b.1">
    <property type="protein sequence ID" value="CJA38995b.1"/>
    <property type="gene ID" value="WBGene00214842"/>
</dbReference>
<evidence type="ECO:0000313" key="1">
    <source>
        <dbReference type="EnsemblMetazoa" id="CJA38995b.1"/>
    </source>
</evidence>
<organism evidence="1 2">
    <name type="scientific">Caenorhabditis japonica</name>
    <dbReference type="NCBI Taxonomy" id="281687"/>
    <lineage>
        <taxon>Eukaryota</taxon>
        <taxon>Metazoa</taxon>
        <taxon>Ecdysozoa</taxon>
        <taxon>Nematoda</taxon>
        <taxon>Chromadorea</taxon>
        <taxon>Rhabditida</taxon>
        <taxon>Rhabditina</taxon>
        <taxon>Rhabditomorpha</taxon>
        <taxon>Rhabditoidea</taxon>
        <taxon>Rhabditidae</taxon>
        <taxon>Peloderinae</taxon>
        <taxon>Caenorhabditis</taxon>
    </lineage>
</organism>
<reference evidence="1" key="2">
    <citation type="submission" date="2022-06" db="UniProtKB">
        <authorList>
            <consortium name="EnsemblMetazoa"/>
        </authorList>
    </citation>
    <scope>IDENTIFICATION</scope>
    <source>
        <strain evidence="1">DF5081</strain>
    </source>
</reference>
<name>A0A8R1ERJ5_CAEJA</name>
<dbReference type="Proteomes" id="UP000005237">
    <property type="component" value="Unassembled WGS sequence"/>
</dbReference>
<keyword evidence="2" id="KW-1185">Reference proteome</keyword>
<evidence type="ECO:0000313" key="2">
    <source>
        <dbReference type="Proteomes" id="UP000005237"/>
    </source>
</evidence>
<accession>A0A8R1ERJ5</accession>
<reference evidence="2" key="1">
    <citation type="submission" date="2010-08" db="EMBL/GenBank/DDBJ databases">
        <authorList>
            <consortium name="Caenorhabditis japonica Sequencing Consortium"/>
            <person name="Wilson R.K."/>
        </authorList>
    </citation>
    <scope>NUCLEOTIDE SEQUENCE [LARGE SCALE GENOMIC DNA]</scope>
    <source>
        <strain evidence="2">DF5081</strain>
    </source>
</reference>
<sequence>MNLNNWVSAPVKAFNPEEPDPSAKETKFNLIKTIRKFVTMKRSEAPIEVLGGPKQRITSGSLMISGFNQNAS</sequence>
<proteinExistence type="predicted"/>